<feature type="repeat" description="TPR" evidence="3">
    <location>
        <begin position="766"/>
        <end position="799"/>
    </location>
</feature>
<feature type="repeat" description="TPR" evidence="3">
    <location>
        <begin position="724"/>
        <end position="757"/>
    </location>
</feature>
<evidence type="ECO:0000256" key="3">
    <source>
        <dbReference type="PROSITE-ProRule" id="PRU00339"/>
    </source>
</evidence>
<protein>
    <recommendedName>
        <fullName evidence="5">ADP ribosyltransferase domain-containing protein</fullName>
    </recommendedName>
</protein>
<feature type="compositionally biased region" description="Polar residues" evidence="4">
    <location>
        <begin position="1"/>
        <end position="26"/>
    </location>
</feature>
<dbReference type="SMART" id="SM00028">
    <property type="entry name" value="TPR"/>
    <property type="match status" value="10"/>
</dbReference>
<dbReference type="PANTHER" id="PTHR45641">
    <property type="entry name" value="TETRATRICOPEPTIDE REPEAT PROTEIN (AFU_ORTHOLOGUE AFUA_6G03870)"/>
    <property type="match status" value="1"/>
</dbReference>
<feature type="repeat" description="TPR" evidence="3">
    <location>
        <begin position="640"/>
        <end position="673"/>
    </location>
</feature>
<dbReference type="Pfam" id="PF03496">
    <property type="entry name" value="ADPrib_exo_Tox"/>
    <property type="match status" value="1"/>
</dbReference>
<feature type="region of interest" description="Disordered" evidence="4">
    <location>
        <begin position="1"/>
        <end position="30"/>
    </location>
</feature>
<dbReference type="SUPFAM" id="SSF56399">
    <property type="entry name" value="ADP-ribosylation"/>
    <property type="match status" value="1"/>
</dbReference>
<evidence type="ECO:0000256" key="2">
    <source>
        <dbReference type="ARBA" id="ARBA00022803"/>
    </source>
</evidence>
<dbReference type="Gene3D" id="3.90.176.10">
    <property type="entry name" value="Toxin ADP-ribosyltransferase, Chain A, domain 1"/>
    <property type="match status" value="1"/>
</dbReference>
<gene>
    <name evidence="6" type="ORF">XAT740_LOCUS31694</name>
</gene>
<dbReference type="InterPro" id="IPR003540">
    <property type="entry name" value="ADP-ribosyltransferase"/>
</dbReference>
<keyword evidence="1" id="KW-0677">Repeat</keyword>
<dbReference type="SUPFAM" id="SSF48452">
    <property type="entry name" value="TPR-like"/>
    <property type="match status" value="3"/>
</dbReference>
<name>A0A815HNU7_ADIRI</name>
<dbReference type="Proteomes" id="UP000663828">
    <property type="component" value="Unassembled WGS sequence"/>
</dbReference>
<evidence type="ECO:0000313" key="7">
    <source>
        <dbReference type="Proteomes" id="UP000663828"/>
    </source>
</evidence>
<proteinExistence type="predicted"/>
<feature type="repeat" description="TPR" evidence="3">
    <location>
        <begin position="556"/>
        <end position="589"/>
    </location>
</feature>
<dbReference type="EMBL" id="CAJNOR010002904">
    <property type="protein sequence ID" value="CAF1354995.1"/>
    <property type="molecule type" value="Genomic_DNA"/>
</dbReference>
<accession>A0A815HNU7</accession>
<feature type="repeat" description="TPR" evidence="3">
    <location>
        <begin position="682"/>
        <end position="715"/>
    </location>
</feature>
<sequence>MNLQKSTTLDRSSDMKQTMKISTNSESRTHDGQRSIQLIQNIVLIWLDNRMNIDNMNHHDTMIQLKCVVDSIYTFNDYDQCVDFVTDIQNEKVFMVISDISCENIVPLIHDNSQLYAIFIFVSHSNEHEQQWAQEWPKIRGLFSDILPLCDMLKSVTQQCQQNTISMSFIATDNDVSKQTLDRLDSAFMYTQIIKDILLTIKFEQEHIKLFVDYCRNTFVDNERTCEHVNEFGFNYKKNSPIWWYTYEHFLYSILNRALRLTDTDIIIKMGFFITDLHRQIEELHKRQFNNHDSDKLLEVYRGQGLTVTDFEKMKKTKGGLLAFNSFLSTSTLREVSLAFAESNGSDPNLVGVLFVMSIDSAKSTTPFASINDESYFQEEDEILFSMHTVFRINDIKVIGESSRLFQVDLTLTDEDDKDLRVLTDCIREETYPDAKGWYRLGVTLHKMGQFGKSQQVYETLLSQTTDENEMGFIYYTMAHVKYDQGDYEEAISLYENILDIFGRIFPPNHINFSILYNSIGFMYSAMGEYSKALSYYENCLQAQEKLLPVNYSVLSSCYSNMGRLYQNMAEYAKSLVYCEKVLEIDRKILPSNHPTLSQHYIDIGTLYQCIGEYSKALPCYEKALDIKQRSLPPNHPSFADCYNSIGMIYENIGEYSKALVYYQNALEISEKSLPENHPNLAASYNNIGIVYENMNDFSKAISSYEKALELQRKSLSSKHPDLAASHINIGNAYDKTGDYSKAYSCYEKALEIQQISLPSNHPELAASYGNMGVTCMNMKDYSKALHFLEKTLAIQQESLPSNHPSLAASYSNIAEVYENTDDLLKSRSFYERGISIGQQTLPMNHPHLQEWRKNLENVNNKLQLLPASQ</sequence>
<dbReference type="PROSITE" id="PS51996">
    <property type="entry name" value="TR_MART"/>
    <property type="match status" value="1"/>
</dbReference>
<dbReference type="InterPro" id="IPR011990">
    <property type="entry name" value="TPR-like_helical_dom_sf"/>
</dbReference>
<keyword evidence="2 3" id="KW-0802">TPR repeat</keyword>
<dbReference type="Pfam" id="PF00515">
    <property type="entry name" value="TPR_1"/>
    <property type="match status" value="1"/>
</dbReference>
<reference evidence="6" key="1">
    <citation type="submission" date="2021-02" db="EMBL/GenBank/DDBJ databases">
        <authorList>
            <person name="Nowell W R."/>
        </authorList>
    </citation>
    <scope>NUCLEOTIDE SEQUENCE</scope>
</reference>
<dbReference type="InterPro" id="IPR006597">
    <property type="entry name" value="Sel1-like"/>
</dbReference>
<organism evidence="6 7">
    <name type="scientific">Adineta ricciae</name>
    <name type="common">Rotifer</name>
    <dbReference type="NCBI Taxonomy" id="249248"/>
    <lineage>
        <taxon>Eukaryota</taxon>
        <taxon>Metazoa</taxon>
        <taxon>Spiralia</taxon>
        <taxon>Gnathifera</taxon>
        <taxon>Rotifera</taxon>
        <taxon>Eurotatoria</taxon>
        <taxon>Bdelloidea</taxon>
        <taxon>Adinetida</taxon>
        <taxon>Adinetidae</taxon>
        <taxon>Adineta</taxon>
    </lineage>
</organism>
<keyword evidence="7" id="KW-1185">Reference proteome</keyword>
<dbReference type="GO" id="GO:0005576">
    <property type="term" value="C:extracellular region"/>
    <property type="evidence" value="ECO:0007669"/>
    <property type="project" value="InterPro"/>
</dbReference>
<dbReference type="PANTHER" id="PTHR45641:SF19">
    <property type="entry name" value="NEPHROCYSTIN-3"/>
    <property type="match status" value="1"/>
</dbReference>
<dbReference type="PROSITE" id="PS50005">
    <property type="entry name" value="TPR"/>
    <property type="match status" value="7"/>
</dbReference>
<feature type="repeat" description="TPR" evidence="3">
    <location>
        <begin position="598"/>
        <end position="631"/>
    </location>
</feature>
<evidence type="ECO:0000256" key="1">
    <source>
        <dbReference type="ARBA" id="ARBA00022737"/>
    </source>
</evidence>
<dbReference type="Gene3D" id="1.25.40.10">
    <property type="entry name" value="Tetratricopeptide repeat domain"/>
    <property type="match status" value="3"/>
</dbReference>
<comment type="caution">
    <text evidence="6">The sequence shown here is derived from an EMBL/GenBank/DDBJ whole genome shotgun (WGS) entry which is preliminary data.</text>
</comment>
<feature type="domain" description="ADP ribosyltransferase" evidence="5">
    <location>
        <begin position="245"/>
        <end position="400"/>
    </location>
</feature>
<evidence type="ECO:0000256" key="4">
    <source>
        <dbReference type="SAM" id="MobiDB-lite"/>
    </source>
</evidence>
<dbReference type="SMART" id="SM00671">
    <property type="entry name" value="SEL1"/>
    <property type="match status" value="4"/>
</dbReference>
<evidence type="ECO:0000313" key="6">
    <source>
        <dbReference type="EMBL" id="CAF1354995.1"/>
    </source>
</evidence>
<dbReference type="PROSITE" id="PS50293">
    <property type="entry name" value="TPR_REGION"/>
    <property type="match status" value="3"/>
</dbReference>
<dbReference type="Pfam" id="PF13181">
    <property type="entry name" value="TPR_8"/>
    <property type="match status" value="1"/>
</dbReference>
<dbReference type="AlphaFoldDB" id="A0A815HNU7"/>
<evidence type="ECO:0000259" key="5">
    <source>
        <dbReference type="Pfam" id="PF03496"/>
    </source>
</evidence>
<dbReference type="InterPro" id="IPR019734">
    <property type="entry name" value="TPR_rpt"/>
</dbReference>
<dbReference type="Pfam" id="PF13424">
    <property type="entry name" value="TPR_12"/>
    <property type="match status" value="4"/>
</dbReference>
<feature type="repeat" description="TPR" evidence="3">
    <location>
        <begin position="514"/>
        <end position="547"/>
    </location>
</feature>